<dbReference type="EMBL" id="JAIQ01000134">
    <property type="protein sequence ID" value="KLD98058.1"/>
    <property type="molecule type" value="Genomic_DNA"/>
</dbReference>
<organism evidence="3 4">
    <name type="scientific">Aliarcobacter butzleri L348</name>
    <dbReference type="NCBI Taxonomy" id="1447256"/>
    <lineage>
        <taxon>Bacteria</taxon>
        <taxon>Pseudomonadati</taxon>
        <taxon>Campylobacterota</taxon>
        <taxon>Epsilonproteobacteria</taxon>
        <taxon>Campylobacterales</taxon>
        <taxon>Arcobacteraceae</taxon>
        <taxon>Aliarcobacter</taxon>
    </lineage>
</organism>
<protein>
    <submittedName>
        <fullName evidence="3">Deoxycytidylate deaminase</fullName>
    </submittedName>
</protein>
<feature type="domain" description="CMP/dCMP-type deaminase" evidence="2">
    <location>
        <begin position="335"/>
        <end position="531"/>
    </location>
</feature>
<gene>
    <name evidence="3" type="ORF">AA20_09985</name>
</gene>
<dbReference type="Gene3D" id="3.40.140.10">
    <property type="entry name" value="Cytidine Deaminase, domain 2"/>
    <property type="match status" value="1"/>
</dbReference>
<dbReference type="InterPro" id="IPR002125">
    <property type="entry name" value="CMP_dCMP_dom"/>
</dbReference>
<dbReference type="Proteomes" id="UP000035514">
    <property type="component" value="Unassembled WGS sequence"/>
</dbReference>
<evidence type="ECO:0000313" key="3">
    <source>
        <dbReference type="EMBL" id="KLD98058.1"/>
    </source>
</evidence>
<proteinExistence type="predicted"/>
<dbReference type="AlphaFoldDB" id="A0A0G9JUT9"/>
<dbReference type="GO" id="GO:0005737">
    <property type="term" value="C:cytoplasm"/>
    <property type="evidence" value="ECO:0007669"/>
    <property type="project" value="TreeGrafter"/>
</dbReference>
<name>A0A0G9JUT9_9BACT</name>
<dbReference type="Gene3D" id="3.40.50.300">
    <property type="entry name" value="P-loop containing nucleotide triphosphate hydrolases"/>
    <property type="match status" value="1"/>
</dbReference>
<dbReference type="PATRIC" id="fig|1447256.3.peg.1951"/>
<keyword evidence="1" id="KW-0378">Hydrolase</keyword>
<dbReference type="SUPFAM" id="SSF53927">
    <property type="entry name" value="Cytidine deaminase-like"/>
    <property type="match status" value="1"/>
</dbReference>
<evidence type="ECO:0000256" key="1">
    <source>
        <dbReference type="ARBA" id="ARBA00022801"/>
    </source>
</evidence>
<evidence type="ECO:0000313" key="4">
    <source>
        <dbReference type="Proteomes" id="UP000035514"/>
    </source>
</evidence>
<dbReference type="GO" id="GO:0004132">
    <property type="term" value="F:dCMP deaminase activity"/>
    <property type="evidence" value="ECO:0007669"/>
    <property type="project" value="TreeGrafter"/>
</dbReference>
<reference evidence="3 4" key="1">
    <citation type="submission" date="2014-01" db="EMBL/GenBank/DDBJ databases">
        <title>Development of a Comparative Genomic Fingerprinting Assay for High Resolution Genotyping of Arcobacter butzleri.</title>
        <authorList>
            <person name="Webb A.L."/>
            <person name="Inglis G.D."/>
            <person name="Kruczkiewicz P."/>
            <person name="Selinger L.B."/>
            <person name="Taboada E.N."/>
        </authorList>
    </citation>
    <scope>NUCLEOTIDE SEQUENCE [LARGE SCALE GENOMIC DNA]</scope>
    <source>
        <strain evidence="3 4">L348</strain>
    </source>
</reference>
<dbReference type="InterPro" id="IPR016193">
    <property type="entry name" value="Cytidine_deaminase-like"/>
</dbReference>
<dbReference type="PANTHER" id="PTHR11086:SF18">
    <property type="entry name" value="DEOXYCYTIDYLATE DEAMINASE"/>
    <property type="match status" value="1"/>
</dbReference>
<sequence>MTEAIKQIYKHRKDFILIGLTGKIGAGCSTTAKFMTQDISSHNLPSLCISNSSSDIDRKKYIIQKFYLSNWKPFVKITASDVITSFLLENDFNTIQKFFIDNHYKKFDDSFEETYNKFYEEQKIINFKTKDTTTYEYINDKLCNASKIIKKALGIDSSYRNYSEIYQKIGDNLRLHGSVIANFEVNLENIFTISERINDFIKIIKYQKIEIDQQPAHIVIDAFRNPFEAMYFKERYAAFYLFSINAEQRHVEDRLARGLKMSIDQIKQQDDKENPSDTVDSAENFVSQNIKACIQKSDVHIANNGMYGNSNYHELYGQIIKYISLIQHPGLITPSLDEKMMQVAHTAKLNSACLSRQVGASITNEYGSLKAIGWNSVADGQTPCLLRSKDEILRGTESKSFSIYEKGEKFKKAIIEFYPKIESEDLVGRNQSFCFSEIHNKQIMAEKNQNTDACKCDKNQVHTRSLHAEENAFLQISKYGGEGIKNGTLYSTASPCELCSKKAYQLGIKRVVYIDPYPGTAQEQILLSGLYSPKVELFKGAIGNAYNKLYEPIISYKDELSALRTKI</sequence>
<dbReference type="InterPro" id="IPR015517">
    <property type="entry name" value="dCMP_deaminase-rel"/>
</dbReference>
<dbReference type="Pfam" id="PF00383">
    <property type="entry name" value="dCMP_cyt_deam_1"/>
    <property type="match status" value="1"/>
</dbReference>
<dbReference type="InterPro" id="IPR027417">
    <property type="entry name" value="P-loop_NTPase"/>
</dbReference>
<evidence type="ECO:0000259" key="2">
    <source>
        <dbReference type="PROSITE" id="PS51747"/>
    </source>
</evidence>
<dbReference type="PANTHER" id="PTHR11086">
    <property type="entry name" value="DEOXYCYTIDYLATE DEAMINASE-RELATED"/>
    <property type="match status" value="1"/>
</dbReference>
<accession>A0A0G9JUT9</accession>
<dbReference type="PROSITE" id="PS51747">
    <property type="entry name" value="CYT_DCMP_DEAMINASES_2"/>
    <property type="match status" value="1"/>
</dbReference>
<dbReference type="RefSeq" id="WP_046997144.1">
    <property type="nucleotide sequence ID" value="NZ_JAIQ01000134.1"/>
</dbReference>
<comment type="caution">
    <text evidence="3">The sequence shown here is derived from an EMBL/GenBank/DDBJ whole genome shotgun (WGS) entry which is preliminary data.</text>
</comment>